<accession>A0A8J8PBV9</accession>
<protein>
    <submittedName>
        <fullName evidence="2">PIN domain-containing protein</fullName>
    </submittedName>
</protein>
<dbReference type="SUPFAM" id="SSF88723">
    <property type="entry name" value="PIN domain-like"/>
    <property type="match status" value="1"/>
</dbReference>
<dbReference type="EMBL" id="RKLU01000003">
    <property type="protein sequence ID" value="TQQ81167.1"/>
    <property type="molecule type" value="Genomic_DNA"/>
</dbReference>
<evidence type="ECO:0000259" key="1">
    <source>
        <dbReference type="Pfam" id="PF01850"/>
    </source>
</evidence>
<evidence type="ECO:0000313" key="2">
    <source>
        <dbReference type="EMBL" id="TQQ81167.1"/>
    </source>
</evidence>
<comment type="caution">
    <text evidence="2">The sequence shown here is derived from an EMBL/GenBank/DDBJ whole genome shotgun (WGS) entry which is preliminary data.</text>
</comment>
<reference evidence="2" key="1">
    <citation type="submission" date="2019-02" db="EMBL/GenBank/DDBJ databases">
        <title>Halonotius sp. a new haloarchaeum isolated from saline soil.</title>
        <authorList>
            <person name="Duran-Viseras A."/>
            <person name="Sanchez-Porro C."/>
            <person name="Ventosa A."/>
        </authorList>
    </citation>
    <scope>NUCLEOTIDE SEQUENCE</scope>
    <source>
        <strain evidence="2">F15B</strain>
    </source>
</reference>
<dbReference type="Gene3D" id="3.40.50.1010">
    <property type="entry name" value="5'-nuclease"/>
    <property type="match status" value="1"/>
</dbReference>
<dbReference type="Proteomes" id="UP000705823">
    <property type="component" value="Unassembled WGS sequence"/>
</dbReference>
<sequence>MTEFVFDTEAILAYLYKEPGHQAVADRLTEVFTDDTAGWLTETNASEVFYFVARFEGDSDTPTPDSLRAADRDIRTLSRKGIQIEQADWRHVAEVKADSELSLADAYAVALAHDQEATLVAGEAADVSELPVDITVERFCER</sequence>
<gene>
    <name evidence="2" type="ORF">EGH24_08525</name>
</gene>
<dbReference type="InterPro" id="IPR002716">
    <property type="entry name" value="PIN_dom"/>
</dbReference>
<dbReference type="RefSeq" id="WP_142979729.1">
    <property type="nucleotide sequence ID" value="NZ_RKLU01000003.1"/>
</dbReference>
<keyword evidence="3" id="KW-1185">Reference proteome</keyword>
<dbReference type="Pfam" id="PF01850">
    <property type="entry name" value="PIN"/>
    <property type="match status" value="1"/>
</dbReference>
<dbReference type="InterPro" id="IPR029060">
    <property type="entry name" value="PIN-like_dom_sf"/>
</dbReference>
<organism evidence="2 3">
    <name type="scientific">Halonotius terrestris</name>
    <dbReference type="NCBI Taxonomy" id="2487750"/>
    <lineage>
        <taxon>Archaea</taxon>
        <taxon>Methanobacteriati</taxon>
        <taxon>Methanobacteriota</taxon>
        <taxon>Stenosarchaea group</taxon>
        <taxon>Halobacteria</taxon>
        <taxon>Halobacteriales</taxon>
        <taxon>Haloferacaceae</taxon>
        <taxon>Halonotius</taxon>
    </lineage>
</organism>
<name>A0A8J8PBV9_9EURY</name>
<evidence type="ECO:0000313" key="3">
    <source>
        <dbReference type="Proteomes" id="UP000705823"/>
    </source>
</evidence>
<feature type="domain" description="PIN" evidence="1">
    <location>
        <begin position="5"/>
        <end position="120"/>
    </location>
</feature>
<proteinExistence type="predicted"/>
<dbReference type="AlphaFoldDB" id="A0A8J8PBV9"/>
<dbReference type="OrthoDB" id="220712at2157"/>